<evidence type="ECO:0000313" key="2">
    <source>
        <dbReference type="EMBL" id="KAK3780883.1"/>
    </source>
</evidence>
<feature type="signal peptide" evidence="1">
    <location>
        <begin position="1"/>
        <end position="17"/>
    </location>
</feature>
<protein>
    <recommendedName>
        <fullName evidence="4">Secreted protein</fullName>
    </recommendedName>
</protein>
<evidence type="ECO:0008006" key="4">
    <source>
        <dbReference type="Google" id="ProtNLM"/>
    </source>
</evidence>
<dbReference type="AlphaFoldDB" id="A0AAE1DTB3"/>
<reference evidence="2" key="1">
    <citation type="journal article" date="2023" name="G3 (Bethesda)">
        <title>A reference genome for the long-term kleptoplast-retaining sea slug Elysia crispata morphotype clarki.</title>
        <authorList>
            <person name="Eastman K.E."/>
            <person name="Pendleton A.L."/>
            <person name="Shaikh M.A."/>
            <person name="Suttiyut T."/>
            <person name="Ogas R."/>
            <person name="Tomko P."/>
            <person name="Gavelis G."/>
            <person name="Widhalm J.R."/>
            <person name="Wisecaver J.H."/>
        </authorList>
    </citation>
    <scope>NUCLEOTIDE SEQUENCE</scope>
    <source>
        <strain evidence="2">ECLA1</strain>
    </source>
</reference>
<gene>
    <name evidence="2" type="ORF">RRG08_052041</name>
</gene>
<accession>A0AAE1DTB3</accession>
<dbReference type="EMBL" id="JAWDGP010002675">
    <property type="protein sequence ID" value="KAK3780883.1"/>
    <property type="molecule type" value="Genomic_DNA"/>
</dbReference>
<name>A0AAE1DTB3_9GAST</name>
<feature type="chain" id="PRO_5042150443" description="Secreted protein" evidence="1">
    <location>
        <begin position="18"/>
        <end position="86"/>
    </location>
</feature>
<comment type="caution">
    <text evidence="2">The sequence shown here is derived from an EMBL/GenBank/DDBJ whole genome shotgun (WGS) entry which is preliminary data.</text>
</comment>
<evidence type="ECO:0000313" key="3">
    <source>
        <dbReference type="Proteomes" id="UP001283361"/>
    </source>
</evidence>
<evidence type="ECO:0000256" key="1">
    <source>
        <dbReference type="SAM" id="SignalP"/>
    </source>
</evidence>
<proteinExistence type="predicted"/>
<sequence length="86" mass="9431">MLLLISAVCGMCPVSTPTEPAGVLAFSSSLYLRKKLFFYKPGWRISWSPYEGSVSGRFGGVSCLMSSRVNCDCDILFPLPVILYTV</sequence>
<keyword evidence="1" id="KW-0732">Signal</keyword>
<keyword evidence="3" id="KW-1185">Reference proteome</keyword>
<organism evidence="2 3">
    <name type="scientific">Elysia crispata</name>
    <name type="common">lettuce slug</name>
    <dbReference type="NCBI Taxonomy" id="231223"/>
    <lineage>
        <taxon>Eukaryota</taxon>
        <taxon>Metazoa</taxon>
        <taxon>Spiralia</taxon>
        <taxon>Lophotrochozoa</taxon>
        <taxon>Mollusca</taxon>
        <taxon>Gastropoda</taxon>
        <taxon>Heterobranchia</taxon>
        <taxon>Euthyneura</taxon>
        <taxon>Panpulmonata</taxon>
        <taxon>Sacoglossa</taxon>
        <taxon>Placobranchoidea</taxon>
        <taxon>Plakobranchidae</taxon>
        <taxon>Elysia</taxon>
    </lineage>
</organism>
<dbReference type="Proteomes" id="UP001283361">
    <property type="component" value="Unassembled WGS sequence"/>
</dbReference>